<organism evidence="5 6">
    <name type="scientific">Tribonema minus</name>
    <dbReference type="NCBI Taxonomy" id="303371"/>
    <lineage>
        <taxon>Eukaryota</taxon>
        <taxon>Sar</taxon>
        <taxon>Stramenopiles</taxon>
        <taxon>Ochrophyta</taxon>
        <taxon>PX clade</taxon>
        <taxon>Xanthophyceae</taxon>
        <taxon>Tribonematales</taxon>
        <taxon>Tribonemataceae</taxon>
        <taxon>Tribonema</taxon>
    </lineage>
</organism>
<evidence type="ECO:0000313" key="5">
    <source>
        <dbReference type="EMBL" id="KAG5180852.1"/>
    </source>
</evidence>
<protein>
    <recommendedName>
        <fullName evidence="4">Checkpoint protein</fullName>
    </recommendedName>
</protein>
<evidence type="ECO:0000256" key="2">
    <source>
        <dbReference type="ARBA" id="ARBA00005563"/>
    </source>
</evidence>
<evidence type="ECO:0000256" key="4">
    <source>
        <dbReference type="PIRNR" id="PIRNR011312"/>
    </source>
</evidence>
<dbReference type="InterPro" id="IPR016580">
    <property type="entry name" value="HUS1"/>
</dbReference>
<dbReference type="GO" id="GO:0035861">
    <property type="term" value="C:site of double-strand break"/>
    <property type="evidence" value="ECO:0007669"/>
    <property type="project" value="TreeGrafter"/>
</dbReference>
<dbReference type="GO" id="GO:0030896">
    <property type="term" value="C:checkpoint clamp complex"/>
    <property type="evidence" value="ECO:0007669"/>
    <property type="project" value="InterPro"/>
</dbReference>
<name>A0A836CCR8_9STRA</name>
<dbReference type="GO" id="GO:0000723">
    <property type="term" value="P:telomere maintenance"/>
    <property type="evidence" value="ECO:0007669"/>
    <property type="project" value="TreeGrafter"/>
</dbReference>
<comment type="caution">
    <text evidence="5">The sequence shown here is derived from an EMBL/GenBank/DDBJ whole genome shotgun (WGS) entry which is preliminary data.</text>
</comment>
<dbReference type="GO" id="GO:0006289">
    <property type="term" value="P:nucleotide-excision repair"/>
    <property type="evidence" value="ECO:0007669"/>
    <property type="project" value="TreeGrafter"/>
</dbReference>
<proteinExistence type="inferred from homology"/>
<sequence>MRFRTKITKDSLFHLSSLVATLEKVSSSNCVILLSKDLMRITVVATGPDDVQAFAELQPEHVFEDYNMKLAKRAGGVPHLVVESHMSTMEMNVAQDIPVKASGRFLMNAEEADYYKAPVVPVSQVQLEMPVQRSMRAVVDRMKGKCSPPGKRCRCIDKYLYLDANMRGQLVVRLETDSATIKTFFTQLSPRYEGMERGPQHNRDNKATLKVDAKKLATVLQVYGMSFEGAILCFVENVSLITHVFLAASIGTATFYQPVMVSMADE</sequence>
<evidence type="ECO:0000256" key="3">
    <source>
        <dbReference type="ARBA" id="ARBA00023242"/>
    </source>
</evidence>
<gene>
    <name evidence="5" type="ORF">JKP88DRAFT_279323</name>
</gene>
<dbReference type="GO" id="GO:0044778">
    <property type="term" value="P:meiotic DNA integrity checkpoint signaling"/>
    <property type="evidence" value="ECO:0007669"/>
    <property type="project" value="TreeGrafter"/>
</dbReference>
<evidence type="ECO:0000256" key="1">
    <source>
        <dbReference type="ARBA" id="ARBA00004123"/>
    </source>
</evidence>
<dbReference type="PIRSF" id="PIRSF011312">
    <property type="entry name" value="Cell_cycle_HUS1"/>
    <property type="match status" value="1"/>
</dbReference>
<dbReference type="PANTHER" id="PTHR12900:SF0">
    <property type="entry name" value="CHECKPOINT PROTEIN"/>
    <property type="match status" value="1"/>
</dbReference>
<accession>A0A836CCR8</accession>
<dbReference type="GO" id="GO:0031573">
    <property type="term" value="P:mitotic intra-S DNA damage checkpoint signaling"/>
    <property type="evidence" value="ECO:0007669"/>
    <property type="project" value="TreeGrafter"/>
</dbReference>
<comment type="similarity">
    <text evidence="2 4">Belongs to the HUS1 family.</text>
</comment>
<dbReference type="Proteomes" id="UP000664859">
    <property type="component" value="Unassembled WGS sequence"/>
</dbReference>
<evidence type="ECO:0000313" key="6">
    <source>
        <dbReference type="Proteomes" id="UP000664859"/>
    </source>
</evidence>
<dbReference type="AlphaFoldDB" id="A0A836CCR8"/>
<dbReference type="OrthoDB" id="337750at2759"/>
<dbReference type="Gene3D" id="3.70.10.10">
    <property type="match status" value="2"/>
</dbReference>
<dbReference type="GO" id="GO:0005730">
    <property type="term" value="C:nucleolus"/>
    <property type="evidence" value="ECO:0007669"/>
    <property type="project" value="InterPro"/>
</dbReference>
<dbReference type="GO" id="GO:0033314">
    <property type="term" value="P:mitotic DNA replication checkpoint signaling"/>
    <property type="evidence" value="ECO:0007669"/>
    <property type="project" value="TreeGrafter"/>
</dbReference>
<dbReference type="EMBL" id="JAFCMP010000357">
    <property type="protein sequence ID" value="KAG5180852.1"/>
    <property type="molecule type" value="Genomic_DNA"/>
</dbReference>
<keyword evidence="6" id="KW-1185">Reference proteome</keyword>
<dbReference type="GO" id="GO:0000724">
    <property type="term" value="P:double-strand break repair via homologous recombination"/>
    <property type="evidence" value="ECO:0007669"/>
    <property type="project" value="TreeGrafter"/>
</dbReference>
<dbReference type="InterPro" id="IPR007150">
    <property type="entry name" value="HUS1/Mec3"/>
</dbReference>
<reference evidence="5" key="1">
    <citation type="submission" date="2021-02" db="EMBL/GenBank/DDBJ databases">
        <title>First Annotated Genome of the Yellow-green Alga Tribonema minus.</title>
        <authorList>
            <person name="Mahan K.M."/>
        </authorList>
    </citation>
    <scope>NUCLEOTIDE SEQUENCE</scope>
    <source>
        <strain evidence="5">UTEX B ZZ1240</strain>
    </source>
</reference>
<keyword evidence="3" id="KW-0539">Nucleus</keyword>
<dbReference type="Pfam" id="PF04005">
    <property type="entry name" value="Hus1"/>
    <property type="match status" value="1"/>
</dbReference>
<comment type="subcellular location">
    <subcellularLocation>
        <location evidence="1">Nucleus</location>
    </subcellularLocation>
</comment>
<dbReference type="PANTHER" id="PTHR12900">
    <property type="entry name" value="MITOTIC AND DNA DAMAGE CHECKPOINT PROTEIN HUS1"/>
    <property type="match status" value="1"/>
</dbReference>